<dbReference type="Proteomes" id="UP000308267">
    <property type="component" value="Unassembled WGS sequence"/>
</dbReference>
<organism evidence="2 3">
    <name type="scientific">Opisthorchis felineus</name>
    <dbReference type="NCBI Taxonomy" id="147828"/>
    <lineage>
        <taxon>Eukaryota</taxon>
        <taxon>Metazoa</taxon>
        <taxon>Spiralia</taxon>
        <taxon>Lophotrochozoa</taxon>
        <taxon>Platyhelminthes</taxon>
        <taxon>Trematoda</taxon>
        <taxon>Digenea</taxon>
        <taxon>Opisthorchiida</taxon>
        <taxon>Opisthorchiata</taxon>
        <taxon>Opisthorchiidae</taxon>
        <taxon>Opisthorchis</taxon>
    </lineage>
</organism>
<dbReference type="STRING" id="147828.A0A4S2MK70"/>
<feature type="non-terminal residue" evidence="2">
    <location>
        <position position="1"/>
    </location>
</feature>
<gene>
    <name evidence="2" type="ORF">CRM22_000345</name>
</gene>
<dbReference type="AlphaFoldDB" id="A0A4S2MK70"/>
<protein>
    <submittedName>
        <fullName evidence="2">Uncharacterized protein</fullName>
    </submittedName>
</protein>
<sequence>TLKLICAPDRLIEPVDKPYDETIDVPDSEDIVTPRSRRSPQETMDEYEDRETKPKKRTVQGNGGQFTVTPPLLT</sequence>
<feature type="compositionally biased region" description="Acidic residues" evidence="1">
    <location>
        <begin position="21"/>
        <end position="30"/>
    </location>
</feature>
<dbReference type="OrthoDB" id="10400369at2759"/>
<accession>A0A4S2MK70</accession>
<name>A0A4S2MK70_OPIFE</name>
<keyword evidence="3" id="KW-1185">Reference proteome</keyword>
<proteinExistence type="predicted"/>
<evidence type="ECO:0000313" key="3">
    <source>
        <dbReference type="Proteomes" id="UP000308267"/>
    </source>
</evidence>
<dbReference type="EMBL" id="SJOL01000634">
    <property type="protein sequence ID" value="TGZ75489.1"/>
    <property type="molecule type" value="Genomic_DNA"/>
</dbReference>
<evidence type="ECO:0000313" key="2">
    <source>
        <dbReference type="EMBL" id="TGZ75489.1"/>
    </source>
</evidence>
<reference evidence="2 3" key="1">
    <citation type="journal article" date="2019" name="BMC Genomics">
        <title>New insights from Opisthorchis felineus genome: update on genomics of the epidemiologically important liver flukes.</title>
        <authorList>
            <person name="Ershov N.I."/>
            <person name="Mordvinov V.A."/>
            <person name="Prokhortchouk E.B."/>
            <person name="Pakharukova M.Y."/>
            <person name="Gunbin K.V."/>
            <person name="Ustyantsev K."/>
            <person name="Genaev M.A."/>
            <person name="Blinov A.G."/>
            <person name="Mazur A."/>
            <person name="Boulygina E."/>
            <person name="Tsygankova S."/>
            <person name="Khrameeva E."/>
            <person name="Chekanov N."/>
            <person name="Fan G."/>
            <person name="Xiao A."/>
            <person name="Zhang H."/>
            <person name="Xu X."/>
            <person name="Yang H."/>
            <person name="Solovyev V."/>
            <person name="Lee S.M."/>
            <person name="Liu X."/>
            <person name="Afonnikov D.A."/>
            <person name="Skryabin K.G."/>
        </authorList>
    </citation>
    <scope>NUCLEOTIDE SEQUENCE [LARGE SCALE GENOMIC DNA]</scope>
    <source>
        <strain evidence="2">AK-0245</strain>
        <tissue evidence="2">Whole organism</tissue>
    </source>
</reference>
<evidence type="ECO:0000256" key="1">
    <source>
        <dbReference type="SAM" id="MobiDB-lite"/>
    </source>
</evidence>
<comment type="caution">
    <text evidence="2">The sequence shown here is derived from an EMBL/GenBank/DDBJ whole genome shotgun (WGS) entry which is preliminary data.</text>
</comment>
<feature type="region of interest" description="Disordered" evidence="1">
    <location>
        <begin position="17"/>
        <end position="74"/>
    </location>
</feature>
<feature type="non-terminal residue" evidence="2">
    <location>
        <position position="74"/>
    </location>
</feature>